<protein>
    <submittedName>
        <fullName evidence="1">Uncharacterized protein</fullName>
    </submittedName>
</protein>
<reference evidence="1 2" key="1">
    <citation type="submission" date="2015-07" db="EMBL/GenBank/DDBJ databases">
        <authorList>
            <consortium name="Pathogen Informatics"/>
        </authorList>
    </citation>
    <scope>NUCLEOTIDE SEQUENCE [LARGE SCALE GENOMIC DNA]</scope>
    <source>
        <strain evidence="1 2">A325</strain>
    </source>
</reference>
<dbReference type="Proteomes" id="UP000046067">
    <property type="component" value="Unassembled WGS sequence"/>
</dbReference>
<organism evidence="1 2">
    <name type="scientific">Vibrio cholerae</name>
    <dbReference type="NCBI Taxonomy" id="666"/>
    <lineage>
        <taxon>Bacteria</taxon>
        <taxon>Pseudomonadati</taxon>
        <taxon>Pseudomonadota</taxon>
        <taxon>Gammaproteobacteria</taxon>
        <taxon>Vibrionales</taxon>
        <taxon>Vibrionaceae</taxon>
        <taxon>Vibrio</taxon>
    </lineage>
</organism>
<gene>
    <name evidence="1" type="ORF">ERS013201_01040</name>
</gene>
<accession>A0A655W6X7</accession>
<evidence type="ECO:0000313" key="2">
    <source>
        <dbReference type="Proteomes" id="UP000046067"/>
    </source>
</evidence>
<sequence length="82" mass="9681">MFIDNRAIKIHMAPINHHTGIAHRARQCNTLRHSHFTEKNRHRKRGNLPFRDGVIRYTLNEEVDFIVGENFTITLSADNFLR</sequence>
<dbReference type="AlphaFoldDB" id="A0A655W6X7"/>
<name>A0A655W6X7_VIBCL</name>
<proteinExistence type="predicted"/>
<evidence type="ECO:0000313" key="1">
    <source>
        <dbReference type="EMBL" id="CSB82255.1"/>
    </source>
</evidence>
<dbReference type="EMBL" id="CWQJ01000005">
    <property type="protein sequence ID" value="CSB82255.1"/>
    <property type="molecule type" value="Genomic_DNA"/>
</dbReference>